<organism evidence="2 3">
    <name type="scientific">Carnegiea gigantea</name>
    <dbReference type="NCBI Taxonomy" id="171969"/>
    <lineage>
        <taxon>Eukaryota</taxon>
        <taxon>Viridiplantae</taxon>
        <taxon>Streptophyta</taxon>
        <taxon>Embryophyta</taxon>
        <taxon>Tracheophyta</taxon>
        <taxon>Spermatophyta</taxon>
        <taxon>Magnoliopsida</taxon>
        <taxon>eudicotyledons</taxon>
        <taxon>Gunneridae</taxon>
        <taxon>Pentapetalae</taxon>
        <taxon>Caryophyllales</taxon>
        <taxon>Cactineae</taxon>
        <taxon>Cactaceae</taxon>
        <taxon>Cactoideae</taxon>
        <taxon>Echinocereeae</taxon>
        <taxon>Carnegiea</taxon>
    </lineage>
</organism>
<name>A0A9Q1JKH3_9CARY</name>
<dbReference type="EMBL" id="JAKOGI010001257">
    <property type="protein sequence ID" value="KAJ8426649.1"/>
    <property type="molecule type" value="Genomic_DNA"/>
</dbReference>
<reference evidence="2" key="1">
    <citation type="submission" date="2022-04" db="EMBL/GenBank/DDBJ databases">
        <title>Carnegiea gigantea Genome sequencing and assembly v2.</title>
        <authorList>
            <person name="Copetti D."/>
            <person name="Sanderson M.J."/>
            <person name="Burquez A."/>
            <person name="Wojciechowski M.F."/>
        </authorList>
    </citation>
    <scope>NUCLEOTIDE SEQUENCE</scope>
    <source>
        <strain evidence="2">SGP5-SGP5p</strain>
        <tissue evidence="2">Aerial part</tissue>
    </source>
</reference>
<dbReference type="Proteomes" id="UP001153076">
    <property type="component" value="Unassembled WGS sequence"/>
</dbReference>
<dbReference type="AlphaFoldDB" id="A0A9Q1JKH3"/>
<gene>
    <name evidence="2" type="ORF">Cgig2_029833</name>
</gene>
<keyword evidence="3" id="KW-1185">Reference proteome</keyword>
<evidence type="ECO:0000256" key="1">
    <source>
        <dbReference type="SAM" id="MobiDB-lite"/>
    </source>
</evidence>
<accession>A0A9Q1JKH3</accession>
<comment type="caution">
    <text evidence="2">The sequence shown here is derived from an EMBL/GenBank/DDBJ whole genome shotgun (WGS) entry which is preliminary data.</text>
</comment>
<evidence type="ECO:0000313" key="2">
    <source>
        <dbReference type="EMBL" id="KAJ8426649.1"/>
    </source>
</evidence>
<protein>
    <submittedName>
        <fullName evidence="2">Uncharacterized protein</fullName>
    </submittedName>
</protein>
<feature type="compositionally biased region" description="Low complexity" evidence="1">
    <location>
        <begin position="41"/>
        <end position="52"/>
    </location>
</feature>
<feature type="compositionally biased region" description="Polar residues" evidence="1">
    <location>
        <begin position="1"/>
        <end position="23"/>
    </location>
</feature>
<sequence>MPSPDQSVPLSSDYAQYPSLSQDSPEHSPGPLIPLSSDYAPYPSLSPDDLGPLPDPFTYFQSKAEPMTPPPTPITKDSASMIDRAFAAALPQGRRPEYFASDVAEAFAGADNKARAWMPKGDMAASPQLHALASSHGIQYIAKLSLEDNFRAVVSGYEVPRID</sequence>
<proteinExistence type="predicted"/>
<feature type="region of interest" description="Disordered" evidence="1">
    <location>
        <begin position="1"/>
        <end position="77"/>
    </location>
</feature>
<evidence type="ECO:0000313" key="3">
    <source>
        <dbReference type="Proteomes" id="UP001153076"/>
    </source>
</evidence>